<proteinExistence type="predicted"/>
<accession>A0AC61L2R9</accession>
<comment type="caution">
    <text evidence="1">The sequence shown here is derived from an EMBL/GenBank/DDBJ whole genome shotgun (WGS) entry which is preliminary data.</text>
</comment>
<organism evidence="1 2">
    <name type="scientific">Candidatus Methanogaster sp</name>
    <dbReference type="NCBI Taxonomy" id="3386292"/>
    <lineage>
        <taxon>Archaea</taxon>
        <taxon>Methanobacteriati</taxon>
        <taxon>Methanobacteriota</taxon>
        <taxon>Stenosarchaea group</taxon>
        <taxon>Methanomicrobia</taxon>
        <taxon>Methanosarcinales</taxon>
        <taxon>ANME-2 cluster</taxon>
        <taxon>Candidatus Methanogasteraceae</taxon>
        <taxon>Candidatus Methanogaster</taxon>
    </lineage>
</organism>
<evidence type="ECO:0000313" key="1">
    <source>
        <dbReference type="EMBL" id="PXF60568.1"/>
    </source>
</evidence>
<protein>
    <submittedName>
        <fullName evidence="1">Uncharacterized protein</fullName>
    </submittedName>
</protein>
<sequence length="305" mass="33315">MSNLTVAASEEAIQELCAVLRDNFTFSSSNSANLGPFSASYAAAAHLEGGTVDLRDDNTVRLKELDIKWDTLQAGVGFDIPEICVGGWCILWLPVVGCVIRLPKICIFSANPDIGIGINLSGIVTTEISVTASPVTRYRVDPARTSGMTYMDAEDANIPNKWQILIDPMTVDLDLFDISDIVGDLLENAVKSVIDNLLWFLPGWAKDLIWAILGPVIDLIRAILDLPDDIAEWFSDLIGRSLGLFNTITTVVADYFANKCPLYELEDPYPIMPASSGLIPVKIPVKDLSVRVNTREMIIESNLGV</sequence>
<dbReference type="Proteomes" id="UP000248329">
    <property type="component" value="Unassembled WGS sequence"/>
</dbReference>
<dbReference type="EMBL" id="PQXF01000014">
    <property type="protein sequence ID" value="PXF60568.1"/>
    <property type="molecule type" value="Genomic_DNA"/>
</dbReference>
<gene>
    <name evidence="1" type="ORF">C4B59_08570</name>
</gene>
<reference evidence="1" key="1">
    <citation type="submission" date="2018-01" db="EMBL/GenBank/DDBJ databases">
        <authorList>
            <person name="Krukenberg V."/>
        </authorList>
    </citation>
    <scope>NUCLEOTIDE SEQUENCE</scope>
    <source>
        <strain evidence="1">E20ANME2</strain>
    </source>
</reference>
<evidence type="ECO:0000313" key="2">
    <source>
        <dbReference type="Proteomes" id="UP000248329"/>
    </source>
</evidence>
<name>A0AC61L2R9_9EURY</name>